<comment type="caution">
    <text evidence="2">The sequence shown here is derived from an EMBL/GenBank/DDBJ whole genome shotgun (WGS) entry which is preliminary data.</text>
</comment>
<dbReference type="SUPFAM" id="SSF50475">
    <property type="entry name" value="FMN-binding split barrel"/>
    <property type="match status" value="1"/>
</dbReference>
<name>A0A120FMF0_9HYPH</name>
<dbReference type="InterPro" id="IPR012349">
    <property type="entry name" value="Split_barrel_FMN-bd"/>
</dbReference>
<accession>A0A120FMF0</accession>
<evidence type="ECO:0000313" key="2">
    <source>
        <dbReference type="EMBL" id="KWV53707.1"/>
    </source>
</evidence>
<dbReference type="Pfam" id="PF12766">
    <property type="entry name" value="Pyridox_oxase_2"/>
    <property type="match status" value="1"/>
</dbReference>
<gene>
    <name evidence="2" type="ORF">AS026_03410</name>
</gene>
<dbReference type="AlphaFoldDB" id="A0A120FMF0"/>
<keyword evidence="3" id="KW-1185">Reference proteome</keyword>
<sequence>MDIEEASLCEVEASAWSELEKGALSPESSFRQVTLCSVDASLRPQARMIVLRKADRRGRLLEFHTDIRSRKWSEIESNACVTVLGFCSRTRLQLRLKGTATLHGPFSEQAEEAWTKLSEWTRRTYTGGPPGDPLGSDTQVHMATSGDTTGKAVFGILTFQVETLDWFMLERDNNRRAEFIYNDIGVLVSCRSINP</sequence>
<organism evidence="2 3">
    <name type="scientific">Rhizobium altiplani</name>
    <dbReference type="NCBI Taxonomy" id="1864509"/>
    <lineage>
        <taxon>Bacteria</taxon>
        <taxon>Pseudomonadati</taxon>
        <taxon>Pseudomonadota</taxon>
        <taxon>Alphaproteobacteria</taxon>
        <taxon>Hyphomicrobiales</taxon>
        <taxon>Rhizobiaceae</taxon>
        <taxon>Rhizobium/Agrobacterium group</taxon>
        <taxon>Rhizobium</taxon>
    </lineage>
</organism>
<dbReference type="GO" id="GO:0010181">
    <property type="term" value="F:FMN binding"/>
    <property type="evidence" value="ECO:0007669"/>
    <property type="project" value="InterPro"/>
</dbReference>
<dbReference type="RefSeq" id="WP_062370085.1">
    <property type="nucleotide sequence ID" value="NZ_LNCD01000064.1"/>
</dbReference>
<dbReference type="EMBL" id="LNCD01000064">
    <property type="protein sequence ID" value="KWV53707.1"/>
    <property type="molecule type" value="Genomic_DNA"/>
</dbReference>
<dbReference type="PANTHER" id="PTHR28243">
    <property type="entry name" value="AGL049CP"/>
    <property type="match status" value="1"/>
</dbReference>
<evidence type="ECO:0000313" key="3">
    <source>
        <dbReference type="Proteomes" id="UP000068164"/>
    </source>
</evidence>
<reference evidence="2 3" key="1">
    <citation type="submission" date="2015-11" db="EMBL/GenBank/DDBJ databases">
        <title>Draft Genome Sequence of the Strain BR 10423 (Rhizobium sp.) isolated from nodules of Mimosa pudica.</title>
        <authorList>
            <person name="Barauna A.C."/>
            <person name="Zilli J.E."/>
            <person name="Simoes-Araujo J.L."/>
            <person name="Reis V.M."/>
            <person name="James E.K."/>
            <person name="Reis F.B.Jr."/>
            <person name="Rouws L.F."/>
            <person name="Passos S.R."/>
            <person name="Gois S.R."/>
        </authorList>
    </citation>
    <scope>NUCLEOTIDE SEQUENCE [LARGE SCALE GENOMIC DNA]</scope>
    <source>
        <strain evidence="2 3">BR10423</strain>
    </source>
</reference>
<dbReference type="Gene3D" id="2.30.110.10">
    <property type="entry name" value="Electron Transport, Fmn-binding Protein, Chain A"/>
    <property type="match status" value="1"/>
</dbReference>
<proteinExistence type="predicted"/>
<dbReference type="InterPro" id="IPR024624">
    <property type="entry name" value="Pyridox_Oxase_Alr4036_FMN-bd"/>
</dbReference>
<feature type="domain" description="Pyridoxamine 5'-phosphate oxidase Alr4036 family FMN-binding" evidence="1">
    <location>
        <begin position="16"/>
        <end position="103"/>
    </location>
</feature>
<dbReference type="Proteomes" id="UP000068164">
    <property type="component" value="Unassembled WGS sequence"/>
</dbReference>
<evidence type="ECO:0000259" key="1">
    <source>
        <dbReference type="Pfam" id="PF12766"/>
    </source>
</evidence>
<dbReference type="PANTHER" id="PTHR28243:SF1">
    <property type="entry name" value="PYRIDOXAMINE 5'-PHOSPHATE OXIDASE ALR4036 FAMILY FMN-BINDING DOMAIN-CONTAINING PROTEIN"/>
    <property type="match status" value="1"/>
</dbReference>
<protein>
    <submittedName>
        <fullName evidence="2">Pyridoxamine 5'-phosphate oxidase</fullName>
    </submittedName>
</protein>